<dbReference type="InterPro" id="IPR022002">
    <property type="entry name" value="ChsH2_Znr"/>
</dbReference>
<gene>
    <name evidence="4" type="ORF">Scani_68590</name>
</gene>
<protein>
    <recommendedName>
        <fullName evidence="6">DUF35 domain-containing protein</fullName>
    </recommendedName>
</protein>
<reference evidence="4 5" key="1">
    <citation type="submission" date="2019-12" db="EMBL/GenBank/DDBJ databases">
        <title>Whole genome shotgun sequence of Streptomyces caniferus NBRC 15389.</title>
        <authorList>
            <person name="Ichikawa N."/>
            <person name="Kimura A."/>
            <person name="Kitahashi Y."/>
            <person name="Komaki H."/>
            <person name="Tamura T."/>
        </authorList>
    </citation>
    <scope>NUCLEOTIDE SEQUENCE [LARGE SCALE GENOMIC DNA]</scope>
    <source>
        <strain evidence="4 5">NBRC 15389</strain>
    </source>
</reference>
<proteinExistence type="predicted"/>
<dbReference type="AlphaFoldDB" id="A0A640SJT1"/>
<feature type="domain" description="ChsH2 C-terminal OB-fold" evidence="2">
    <location>
        <begin position="115"/>
        <end position="190"/>
    </location>
</feature>
<dbReference type="Proteomes" id="UP000435837">
    <property type="component" value="Unassembled WGS sequence"/>
</dbReference>
<organism evidence="4 5">
    <name type="scientific">Streptomyces caniferus</name>
    <dbReference type="NCBI Taxonomy" id="285557"/>
    <lineage>
        <taxon>Bacteria</taxon>
        <taxon>Bacillati</taxon>
        <taxon>Actinomycetota</taxon>
        <taxon>Actinomycetes</taxon>
        <taxon>Kitasatosporales</taxon>
        <taxon>Streptomycetaceae</taxon>
        <taxon>Streptomyces</taxon>
    </lineage>
</organism>
<dbReference type="Gene3D" id="6.10.30.10">
    <property type="match status" value="1"/>
</dbReference>
<evidence type="ECO:0000313" key="4">
    <source>
        <dbReference type="EMBL" id="GFE10591.1"/>
    </source>
</evidence>
<name>A0A640SJT1_9ACTN</name>
<comment type="caution">
    <text evidence="4">The sequence shown here is derived from an EMBL/GenBank/DDBJ whole genome shotgun (WGS) entry which is preliminary data.</text>
</comment>
<accession>A0A640SJT1</accession>
<evidence type="ECO:0000259" key="2">
    <source>
        <dbReference type="Pfam" id="PF01796"/>
    </source>
</evidence>
<sequence>MSAREAAESVPPAETAESVQSAATVRSAESAEPLRPTESADSVRDVMSPSVTPATDNRPDSGADLLLPVPDDDGAPFWEYAARGELRVQACSGCDELRFPPRPCCPHCQSFAAHWQRMSGRGRIWSYVLPHPPLLPAYAALPGYNAIVVELADAPRIRLVGNLVTAADAPLNSVEPARLRIGAPVRAAFHTMPGGVTVPRWLLERP</sequence>
<dbReference type="InterPro" id="IPR002878">
    <property type="entry name" value="ChsH2_C"/>
</dbReference>
<dbReference type="PANTHER" id="PTHR34075">
    <property type="entry name" value="BLR3430 PROTEIN"/>
    <property type="match status" value="1"/>
</dbReference>
<dbReference type="PANTHER" id="PTHR34075:SF5">
    <property type="entry name" value="BLR3430 PROTEIN"/>
    <property type="match status" value="1"/>
</dbReference>
<dbReference type="InterPro" id="IPR012340">
    <property type="entry name" value="NA-bd_OB-fold"/>
</dbReference>
<evidence type="ECO:0000256" key="1">
    <source>
        <dbReference type="SAM" id="MobiDB-lite"/>
    </source>
</evidence>
<dbReference type="Pfam" id="PF01796">
    <property type="entry name" value="OB_ChsH2_C"/>
    <property type="match status" value="1"/>
</dbReference>
<evidence type="ECO:0000259" key="3">
    <source>
        <dbReference type="Pfam" id="PF12172"/>
    </source>
</evidence>
<evidence type="ECO:0008006" key="6">
    <source>
        <dbReference type="Google" id="ProtNLM"/>
    </source>
</evidence>
<dbReference type="SUPFAM" id="SSF50249">
    <property type="entry name" value="Nucleic acid-binding proteins"/>
    <property type="match status" value="1"/>
</dbReference>
<feature type="domain" description="ChsH2 rubredoxin-like zinc ribbon" evidence="3">
    <location>
        <begin position="78"/>
        <end position="111"/>
    </location>
</feature>
<dbReference type="InterPro" id="IPR052513">
    <property type="entry name" value="Thioester_dehydratase-like"/>
</dbReference>
<dbReference type="EMBL" id="BLIN01000005">
    <property type="protein sequence ID" value="GFE10591.1"/>
    <property type="molecule type" value="Genomic_DNA"/>
</dbReference>
<dbReference type="Pfam" id="PF12172">
    <property type="entry name" value="zf-ChsH2"/>
    <property type="match status" value="1"/>
</dbReference>
<evidence type="ECO:0000313" key="5">
    <source>
        <dbReference type="Proteomes" id="UP000435837"/>
    </source>
</evidence>
<feature type="region of interest" description="Disordered" evidence="1">
    <location>
        <begin position="1"/>
        <end position="67"/>
    </location>
</feature>